<comment type="subcellular location">
    <subcellularLocation>
        <location evidence="1">Membrane</location>
        <topology evidence="1">Multi-pass membrane protein</topology>
    </subcellularLocation>
</comment>
<evidence type="ECO:0000256" key="3">
    <source>
        <dbReference type="ARBA" id="ARBA00022692"/>
    </source>
</evidence>
<sequence>METSEETFFHIRKRITRLIRQICGKPKFSVINTYVDNNNNQDNGSHIIINMNNNNIVQNNNDNSFNIYHKISNDVEFSPFEKQEPKSQEPSNEKSTIDQESSETDDKLNFRHSQAITLLTFFLIYVLVGACIMPFYEPDMLFFKAIYFNFVSLTSIGLGDIVPQSESYMALTLLYIAVGLAITTIAIEIAADYLKKLHYFGRKIENVGNVVIWFGGKKLTMKQLVKNLGDQFNLPVHAVKTLDLDKFVDDAIKVEEGEIETLRAPPIEPKDLLEDGTLNYADDEEGNWIRQRSPSTSTELEKEPMFLQEYENYQELEPEREIKEDSSNDPEVSENPENEVEKEIEDIADISVLYNKETLTSEPIVNKCDDDESFNSENPERRKSNYSEEAWRRYLEYQKQWRKYRQTKTTLSGNIIPTEIQYSKSRGTKEGSPKIIGASTSKQEVRVPMASFIFLLYNPCLQENLYPKQRNKLRRENNPWQL</sequence>
<dbReference type="PANTHER" id="PTHR11003">
    <property type="entry name" value="POTASSIUM CHANNEL, SUBFAMILY K"/>
    <property type="match status" value="1"/>
</dbReference>
<evidence type="ECO:0000313" key="11">
    <source>
        <dbReference type="Proteomes" id="UP000095281"/>
    </source>
</evidence>
<dbReference type="InterPro" id="IPR003280">
    <property type="entry name" value="2pore_dom_K_chnl"/>
</dbReference>
<dbReference type="InterPro" id="IPR013099">
    <property type="entry name" value="K_chnl_dom"/>
</dbReference>
<organism evidence="11 12">
    <name type="scientific">Meloidogyne hapla</name>
    <name type="common">Root-knot nematode worm</name>
    <dbReference type="NCBI Taxonomy" id="6305"/>
    <lineage>
        <taxon>Eukaryota</taxon>
        <taxon>Metazoa</taxon>
        <taxon>Ecdysozoa</taxon>
        <taxon>Nematoda</taxon>
        <taxon>Chromadorea</taxon>
        <taxon>Rhabditida</taxon>
        <taxon>Tylenchina</taxon>
        <taxon>Tylenchomorpha</taxon>
        <taxon>Tylenchoidea</taxon>
        <taxon>Meloidogynidae</taxon>
        <taxon>Meloidogyninae</taxon>
        <taxon>Meloidogyne</taxon>
    </lineage>
</organism>
<dbReference type="WBParaSite" id="MhA1_Contig346.frz3.fgene4">
    <property type="protein sequence ID" value="MhA1_Contig346.frz3.fgene4"/>
    <property type="gene ID" value="MhA1_Contig346.frz3.fgene4"/>
</dbReference>
<name>A0A1I8BP65_MELHA</name>
<keyword evidence="6 9" id="KW-0472">Membrane</keyword>
<feature type="compositionally biased region" description="Basic and acidic residues" evidence="8">
    <location>
        <begin position="80"/>
        <end position="97"/>
    </location>
</feature>
<feature type="transmembrane region" description="Helical" evidence="9">
    <location>
        <begin position="142"/>
        <end position="161"/>
    </location>
</feature>
<feature type="domain" description="Potassium channel" evidence="10">
    <location>
        <begin position="122"/>
        <end position="195"/>
    </location>
</feature>
<evidence type="ECO:0000256" key="2">
    <source>
        <dbReference type="ARBA" id="ARBA00022448"/>
    </source>
</evidence>
<dbReference type="Gene3D" id="1.10.287.70">
    <property type="match status" value="1"/>
</dbReference>
<evidence type="ECO:0000256" key="9">
    <source>
        <dbReference type="SAM" id="Phobius"/>
    </source>
</evidence>
<evidence type="ECO:0000256" key="5">
    <source>
        <dbReference type="ARBA" id="ARBA00023065"/>
    </source>
</evidence>
<evidence type="ECO:0000256" key="6">
    <source>
        <dbReference type="ARBA" id="ARBA00023136"/>
    </source>
</evidence>
<feature type="transmembrane region" description="Helical" evidence="9">
    <location>
        <begin position="115"/>
        <end position="136"/>
    </location>
</feature>
<dbReference type="AlphaFoldDB" id="A0A1I8BP65"/>
<accession>A0A1I8BP65</accession>
<evidence type="ECO:0000256" key="4">
    <source>
        <dbReference type="ARBA" id="ARBA00022989"/>
    </source>
</evidence>
<evidence type="ECO:0000256" key="1">
    <source>
        <dbReference type="ARBA" id="ARBA00004141"/>
    </source>
</evidence>
<evidence type="ECO:0000259" key="10">
    <source>
        <dbReference type="Pfam" id="PF07885"/>
    </source>
</evidence>
<keyword evidence="4 9" id="KW-1133">Transmembrane helix</keyword>
<feature type="transmembrane region" description="Helical" evidence="9">
    <location>
        <begin position="168"/>
        <end position="187"/>
    </location>
</feature>
<keyword evidence="3 9" id="KW-0812">Transmembrane</keyword>
<dbReference type="GO" id="GO:0022841">
    <property type="term" value="F:potassium ion leak channel activity"/>
    <property type="evidence" value="ECO:0007669"/>
    <property type="project" value="TreeGrafter"/>
</dbReference>
<reference evidence="12" key="1">
    <citation type="submission" date="2016-11" db="UniProtKB">
        <authorList>
            <consortium name="WormBaseParasite"/>
        </authorList>
    </citation>
    <scope>IDENTIFICATION</scope>
</reference>
<dbReference type="GO" id="GO:0030322">
    <property type="term" value="P:stabilization of membrane potential"/>
    <property type="evidence" value="ECO:0007669"/>
    <property type="project" value="TreeGrafter"/>
</dbReference>
<feature type="region of interest" description="Disordered" evidence="8">
    <location>
        <begin position="317"/>
        <end position="343"/>
    </location>
</feature>
<protein>
    <submittedName>
        <fullName evidence="12">Ion_trans_2 domain-containing protein</fullName>
    </submittedName>
</protein>
<dbReference type="Pfam" id="PF07885">
    <property type="entry name" value="Ion_trans_2"/>
    <property type="match status" value="1"/>
</dbReference>
<feature type="compositionally biased region" description="Basic and acidic residues" evidence="8">
    <location>
        <begin position="317"/>
        <end position="326"/>
    </location>
</feature>
<feature type="region of interest" description="Disordered" evidence="8">
    <location>
        <begin position="80"/>
        <end position="106"/>
    </location>
</feature>
<feature type="region of interest" description="Disordered" evidence="8">
    <location>
        <begin position="364"/>
        <end position="385"/>
    </location>
</feature>
<feature type="compositionally biased region" description="Acidic residues" evidence="8">
    <location>
        <begin position="327"/>
        <end position="343"/>
    </location>
</feature>
<dbReference type="PANTHER" id="PTHR11003:SF335">
    <property type="entry name" value="POTASSIUM CHANNEL DOMAIN-CONTAINING PROTEIN"/>
    <property type="match status" value="1"/>
</dbReference>
<keyword evidence="2" id="KW-0813">Transport</keyword>
<keyword evidence="7" id="KW-0407">Ion channel</keyword>
<keyword evidence="11" id="KW-1185">Reference proteome</keyword>
<proteinExistence type="predicted"/>
<evidence type="ECO:0000256" key="7">
    <source>
        <dbReference type="ARBA" id="ARBA00023303"/>
    </source>
</evidence>
<dbReference type="GO" id="GO:0015271">
    <property type="term" value="F:outward rectifier potassium channel activity"/>
    <property type="evidence" value="ECO:0007669"/>
    <property type="project" value="TreeGrafter"/>
</dbReference>
<evidence type="ECO:0000313" key="12">
    <source>
        <dbReference type="WBParaSite" id="MhA1_Contig346.frz3.fgene4"/>
    </source>
</evidence>
<dbReference type="SUPFAM" id="SSF81324">
    <property type="entry name" value="Voltage-gated potassium channels"/>
    <property type="match status" value="1"/>
</dbReference>
<dbReference type="GO" id="GO:0005886">
    <property type="term" value="C:plasma membrane"/>
    <property type="evidence" value="ECO:0007669"/>
    <property type="project" value="TreeGrafter"/>
</dbReference>
<keyword evidence="5" id="KW-0406">Ion transport</keyword>
<evidence type="ECO:0000256" key="8">
    <source>
        <dbReference type="SAM" id="MobiDB-lite"/>
    </source>
</evidence>
<dbReference type="Proteomes" id="UP000095281">
    <property type="component" value="Unplaced"/>
</dbReference>